<dbReference type="AlphaFoldDB" id="A0A0E9TBF4"/>
<name>A0A0E9TBF4_ANGAN</name>
<sequence length="31" mass="3641">MPLSVLHILHICLMPVTFKPYLNDRTLTFAR</sequence>
<reference evidence="1" key="1">
    <citation type="submission" date="2014-11" db="EMBL/GenBank/DDBJ databases">
        <authorList>
            <person name="Amaro Gonzalez C."/>
        </authorList>
    </citation>
    <scope>NUCLEOTIDE SEQUENCE</scope>
</reference>
<reference evidence="1" key="2">
    <citation type="journal article" date="2015" name="Fish Shellfish Immunol.">
        <title>Early steps in the European eel (Anguilla anguilla)-Vibrio vulnificus interaction in the gills: Role of the RtxA13 toxin.</title>
        <authorList>
            <person name="Callol A."/>
            <person name="Pajuelo D."/>
            <person name="Ebbesson L."/>
            <person name="Teles M."/>
            <person name="MacKenzie S."/>
            <person name="Amaro C."/>
        </authorList>
    </citation>
    <scope>NUCLEOTIDE SEQUENCE</scope>
</reference>
<organism evidence="1">
    <name type="scientific">Anguilla anguilla</name>
    <name type="common">European freshwater eel</name>
    <name type="synonym">Muraena anguilla</name>
    <dbReference type="NCBI Taxonomy" id="7936"/>
    <lineage>
        <taxon>Eukaryota</taxon>
        <taxon>Metazoa</taxon>
        <taxon>Chordata</taxon>
        <taxon>Craniata</taxon>
        <taxon>Vertebrata</taxon>
        <taxon>Euteleostomi</taxon>
        <taxon>Actinopterygii</taxon>
        <taxon>Neopterygii</taxon>
        <taxon>Teleostei</taxon>
        <taxon>Anguilliformes</taxon>
        <taxon>Anguillidae</taxon>
        <taxon>Anguilla</taxon>
    </lineage>
</organism>
<accession>A0A0E9TBF4</accession>
<evidence type="ECO:0000313" key="1">
    <source>
        <dbReference type="EMBL" id="JAH50931.1"/>
    </source>
</evidence>
<dbReference type="EMBL" id="GBXM01057646">
    <property type="protein sequence ID" value="JAH50931.1"/>
    <property type="molecule type" value="Transcribed_RNA"/>
</dbReference>
<protein>
    <submittedName>
        <fullName evidence="1">Uncharacterized protein</fullName>
    </submittedName>
</protein>
<proteinExistence type="predicted"/>